<keyword evidence="9" id="KW-1185">Reference proteome</keyword>
<feature type="transmembrane region" description="Helical" evidence="6">
    <location>
        <begin position="120"/>
        <end position="138"/>
    </location>
</feature>
<dbReference type="EMBL" id="JACVXB010000003">
    <property type="protein sequence ID" value="MBD0832356.1"/>
    <property type="molecule type" value="Genomic_DNA"/>
</dbReference>
<accession>A0A8J6QAW4</accession>
<reference evidence="8 9" key="1">
    <citation type="submission" date="2020-09" db="EMBL/GenBank/DDBJ databases">
        <title>TT11 complete genome.</title>
        <authorList>
            <person name="Wu Z."/>
        </authorList>
    </citation>
    <scope>NUCLEOTIDE SEQUENCE [LARGE SCALE GENOMIC DNA]</scope>
    <source>
        <strain evidence="8 9">TT11</strain>
    </source>
</reference>
<dbReference type="Proteomes" id="UP000600588">
    <property type="component" value="Unassembled WGS sequence"/>
</dbReference>
<dbReference type="CDD" id="cd16380">
    <property type="entry name" value="YitT_C"/>
    <property type="match status" value="1"/>
</dbReference>
<dbReference type="InterPro" id="IPR015867">
    <property type="entry name" value="N-reg_PII/ATP_PRibTrfase_C"/>
</dbReference>
<dbReference type="PANTHER" id="PTHR33545:SF3">
    <property type="entry name" value="UPF0750 MEMBRANE PROTEIN YQFU"/>
    <property type="match status" value="1"/>
</dbReference>
<protein>
    <submittedName>
        <fullName evidence="8">YitT family protein</fullName>
    </submittedName>
</protein>
<keyword evidence="4 6" id="KW-1133">Transmembrane helix</keyword>
<name>A0A8J6QAW4_9FLAO</name>
<dbReference type="Pfam" id="PF02588">
    <property type="entry name" value="YitT_membrane"/>
    <property type="match status" value="1"/>
</dbReference>
<feature type="transmembrane region" description="Helical" evidence="6">
    <location>
        <begin position="88"/>
        <end position="108"/>
    </location>
</feature>
<evidence type="ECO:0000256" key="1">
    <source>
        <dbReference type="ARBA" id="ARBA00004651"/>
    </source>
</evidence>
<dbReference type="PIRSF" id="PIRSF006483">
    <property type="entry name" value="Membrane_protein_YitT"/>
    <property type="match status" value="1"/>
</dbReference>
<sequence length="326" mass="35656">MNPILSKLLVDLAKKRIKSKQIIDKPVSKKQIVPLVRNFQVELAHAIKEYIFIIIGVFSAGFGLKGFLLPNHFIDGGATGISLLLNHVAPLNLSFFLILVNLPFLILASKTISIKFAVKSIAAIALLAFVVHFIKYPTITEDKLLISVFGGFFLGLGIGMSMRGGSVIDGTEVLAIYLSRKLSLTIGDILLLINIIIFSVGAYVLSVETALYAILTYLAAAKTVDFVVDGVEEYVGVTIISKSHEAIRLMLTEKLGRACTIFAGKGGFSNDNKTYNQDIVYTVVTRLELAKLQTEIDKIDRNAFIIMGIVKDLKGGMIKKKPLKSH</sequence>
<evidence type="ECO:0000256" key="2">
    <source>
        <dbReference type="ARBA" id="ARBA00022475"/>
    </source>
</evidence>
<feature type="transmembrane region" description="Helical" evidence="6">
    <location>
        <begin position="50"/>
        <end position="68"/>
    </location>
</feature>
<dbReference type="PANTHER" id="PTHR33545">
    <property type="entry name" value="UPF0750 MEMBRANE PROTEIN YITT-RELATED"/>
    <property type="match status" value="1"/>
</dbReference>
<evidence type="ECO:0000259" key="7">
    <source>
        <dbReference type="Pfam" id="PF10035"/>
    </source>
</evidence>
<evidence type="ECO:0000313" key="8">
    <source>
        <dbReference type="EMBL" id="MBD0832356.1"/>
    </source>
</evidence>
<keyword evidence="5 6" id="KW-0472">Membrane</keyword>
<dbReference type="RefSeq" id="WP_188230136.1">
    <property type="nucleotide sequence ID" value="NZ_JACVXB010000003.1"/>
</dbReference>
<gene>
    <name evidence="8" type="ORF">ICJ83_09440</name>
</gene>
<evidence type="ECO:0000256" key="6">
    <source>
        <dbReference type="SAM" id="Phobius"/>
    </source>
</evidence>
<dbReference type="Gene3D" id="3.30.70.120">
    <property type="match status" value="1"/>
</dbReference>
<dbReference type="InterPro" id="IPR051461">
    <property type="entry name" value="UPF0750_membrane"/>
</dbReference>
<dbReference type="InterPro" id="IPR003740">
    <property type="entry name" value="YitT"/>
</dbReference>
<evidence type="ECO:0000256" key="3">
    <source>
        <dbReference type="ARBA" id="ARBA00022692"/>
    </source>
</evidence>
<keyword evidence="3 6" id="KW-0812">Transmembrane</keyword>
<evidence type="ECO:0000256" key="4">
    <source>
        <dbReference type="ARBA" id="ARBA00022989"/>
    </source>
</evidence>
<feature type="transmembrane region" description="Helical" evidence="6">
    <location>
        <begin position="182"/>
        <end position="205"/>
    </location>
</feature>
<evidence type="ECO:0000256" key="5">
    <source>
        <dbReference type="ARBA" id="ARBA00023136"/>
    </source>
</evidence>
<comment type="subcellular location">
    <subcellularLocation>
        <location evidence="1">Cell membrane</location>
        <topology evidence="1">Multi-pass membrane protein</topology>
    </subcellularLocation>
</comment>
<dbReference type="GO" id="GO:0005886">
    <property type="term" value="C:plasma membrane"/>
    <property type="evidence" value="ECO:0007669"/>
    <property type="project" value="UniProtKB-SubCell"/>
</dbReference>
<evidence type="ECO:0000313" key="9">
    <source>
        <dbReference type="Proteomes" id="UP000600588"/>
    </source>
</evidence>
<keyword evidence="2" id="KW-1003">Cell membrane</keyword>
<dbReference type="AlphaFoldDB" id="A0A8J6QAW4"/>
<feature type="domain" description="DUF2179" evidence="7">
    <location>
        <begin position="257"/>
        <end position="315"/>
    </location>
</feature>
<feature type="transmembrane region" description="Helical" evidence="6">
    <location>
        <begin position="144"/>
        <end position="162"/>
    </location>
</feature>
<dbReference type="InterPro" id="IPR019264">
    <property type="entry name" value="DUF2179"/>
</dbReference>
<proteinExistence type="predicted"/>
<dbReference type="Pfam" id="PF10035">
    <property type="entry name" value="DUF2179"/>
    <property type="match status" value="1"/>
</dbReference>
<comment type="caution">
    <text evidence="8">The sequence shown here is derived from an EMBL/GenBank/DDBJ whole genome shotgun (WGS) entry which is preliminary data.</text>
</comment>
<organism evidence="8 9">
    <name type="scientific">Aestuariibaculum sediminum</name>
    <dbReference type="NCBI Taxonomy" id="2770637"/>
    <lineage>
        <taxon>Bacteria</taxon>
        <taxon>Pseudomonadati</taxon>
        <taxon>Bacteroidota</taxon>
        <taxon>Flavobacteriia</taxon>
        <taxon>Flavobacteriales</taxon>
        <taxon>Flavobacteriaceae</taxon>
    </lineage>
</organism>